<feature type="compositionally biased region" description="Basic and acidic residues" evidence="1">
    <location>
        <begin position="148"/>
        <end position="170"/>
    </location>
</feature>
<evidence type="ECO:0000259" key="2">
    <source>
        <dbReference type="PROSITE" id="PS50222"/>
    </source>
</evidence>
<evidence type="ECO:0000256" key="1">
    <source>
        <dbReference type="SAM" id="MobiDB-lite"/>
    </source>
</evidence>
<feature type="compositionally biased region" description="Basic and acidic residues" evidence="1">
    <location>
        <begin position="444"/>
        <end position="498"/>
    </location>
</feature>
<feature type="compositionally biased region" description="Basic and acidic residues" evidence="1">
    <location>
        <begin position="381"/>
        <end position="409"/>
    </location>
</feature>
<sequence>MHAVERNLNLLDIDKDSTISFDEFVLAIFSLLNFCYLDIQSLLNSEPRQVSKSENKPDEEHADLPEQAAARNLPATQKSTDPEDDSGISEIQEPEKDADGTLPETSNSEEPEAYGRTSETQESSAQGREHETKALPVQGSSKNVSEIPDVRAKREEGHRTAGQKDRERIAEAPVLETQTQDGKYQELQESSKEKDAEKWSETQYLRSEERNQNHPEIEEASIPGEEAKYAEEGTAEAFVNSKNSPTAKGTPEARDRTQESAPLENQSEGENGRTTEIYDKPIMEESYQKEDPESPVTQNESCETPNSLTLEEGNLSSETRELHVRRDSQGHRDPHRGSMQGGQNNNPDPQEQGPSGENRVQEAVGLSVRGTDVQFPEEQEQPAKGEHKSQVSGRKDPGATVEHNGHAEAQETTAGGKDRKFLEAMIPSGLDADFTDHISVMQLPKKENSRKEVKIQGPETKEEKGEAPETRETLLKSQDEDHLASPETHATLEEEHGSPQKQAGVVDDQQNPAKIEYSSSVTRLGCEEGMQRDQDPSSV</sequence>
<dbReference type="InterPro" id="IPR011992">
    <property type="entry name" value="EF-hand-dom_pair"/>
</dbReference>
<feature type="compositionally biased region" description="Basic and acidic residues" evidence="1">
    <location>
        <begin position="183"/>
        <end position="217"/>
    </location>
</feature>
<feature type="compositionally biased region" description="Polar residues" evidence="1">
    <location>
        <begin position="259"/>
        <end position="269"/>
    </location>
</feature>
<accession>A0AA41MQQ0</accession>
<evidence type="ECO:0000313" key="3">
    <source>
        <dbReference type="EMBL" id="MBZ3876400.1"/>
    </source>
</evidence>
<feature type="compositionally biased region" description="Polar residues" evidence="1">
    <location>
        <begin position="117"/>
        <end position="126"/>
    </location>
</feature>
<keyword evidence="4" id="KW-1185">Reference proteome</keyword>
<feature type="compositionally biased region" description="Basic and acidic residues" evidence="1">
    <location>
        <begin position="270"/>
        <end position="292"/>
    </location>
</feature>
<feature type="compositionally biased region" description="Basic and acidic residues" evidence="1">
    <location>
        <begin position="525"/>
        <end position="539"/>
    </location>
</feature>
<proteinExistence type="predicted"/>
<feature type="domain" description="EF-hand" evidence="2">
    <location>
        <begin position="1"/>
        <end position="34"/>
    </location>
</feature>
<feature type="compositionally biased region" description="Polar residues" evidence="1">
    <location>
        <begin position="508"/>
        <end position="522"/>
    </location>
</feature>
<comment type="caution">
    <text evidence="3">The sequence shown here is derived from an EMBL/GenBank/DDBJ whole genome shotgun (WGS) entry which is preliminary data.</text>
</comment>
<dbReference type="PANTHER" id="PTHR47612:SF1">
    <property type="entry name" value="TRICHOHYALIN-LIKE PROTEIN 1"/>
    <property type="match status" value="1"/>
</dbReference>
<dbReference type="AlphaFoldDB" id="A0AA41MQQ0"/>
<dbReference type="InterPro" id="IPR002048">
    <property type="entry name" value="EF_hand_dom"/>
</dbReference>
<dbReference type="SUPFAM" id="SSF47473">
    <property type="entry name" value="EF-hand"/>
    <property type="match status" value="1"/>
</dbReference>
<feature type="compositionally biased region" description="Polar residues" evidence="1">
    <location>
        <begin position="295"/>
        <end position="317"/>
    </location>
</feature>
<feature type="compositionally biased region" description="Basic and acidic residues" evidence="1">
    <location>
        <begin position="318"/>
        <end position="336"/>
    </location>
</feature>
<dbReference type="GO" id="GO:0005509">
    <property type="term" value="F:calcium ion binding"/>
    <property type="evidence" value="ECO:0007669"/>
    <property type="project" value="InterPro"/>
</dbReference>
<feature type="region of interest" description="Disordered" evidence="1">
    <location>
        <begin position="442"/>
        <end position="539"/>
    </location>
</feature>
<gene>
    <name evidence="3" type="ORF">SUZIE_137750</name>
</gene>
<dbReference type="Proteomes" id="UP001166674">
    <property type="component" value="Unassembled WGS sequence"/>
</dbReference>
<dbReference type="InterPro" id="IPR042937">
    <property type="entry name" value="TCHHL1"/>
</dbReference>
<feature type="compositionally biased region" description="Polar residues" evidence="1">
    <location>
        <begin position="341"/>
        <end position="355"/>
    </location>
</feature>
<dbReference type="PANTHER" id="PTHR47612">
    <property type="entry name" value="TRICHOHYALIN-LIKE PROTEIN 1"/>
    <property type="match status" value="1"/>
</dbReference>
<evidence type="ECO:0000313" key="4">
    <source>
        <dbReference type="Proteomes" id="UP001166674"/>
    </source>
</evidence>
<reference evidence="3" key="1">
    <citation type="submission" date="2020-03" db="EMBL/GenBank/DDBJ databases">
        <title>Studies in the Genomics of Life Span.</title>
        <authorList>
            <person name="Glass D."/>
        </authorList>
    </citation>
    <scope>NUCLEOTIDE SEQUENCE</scope>
    <source>
        <strain evidence="3">SUZIE</strain>
        <tissue evidence="3">Muscle</tissue>
    </source>
</reference>
<feature type="compositionally biased region" description="Basic and acidic residues" evidence="1">
    <location>
        <begin position="49"/>
        <end position="64"/>
    </location>
</feature>
<feature type="region of interest" description="Disordered" evidence="1">
    <location>
        <begin position="46"/>
        <end position="420"/>
    </location>
</feature>
<dbReference type="EMBL" id="JAATJV010273371">
    <property type="protein sequence ID" value="MBZ3876400.1"/>
    <property type="molecule type" value="Genomic_DNA"/>
</dbReference>
<protein>
    <submittedName>
        <fullName evidence="3">Trichohyalin-like protein 1</fullName>
    </submittedName>
</protein>
<name>A0AA41MQQ0_SCICA</name>
<organism evidence="3 4">
    <name type="scientific">Sciurus carolinensis</name>
    <name type="common">Eastern gray squirrel</name>
    <dbReference type="NCBI Taxonomy" id="30640"/>
    <lineage>
        <taxon>Eukaryota</taxon>
        <taxon>Metazoa</taxon>
        <taxon>Chordata</taxon>
        <taxon>Craniata</taxon>
        <taxon>Vertebrata</taxon>
        <taxon>Euteleostomi</taxon>
        <taxon>Mammalia</taxon>
        <taxon>Eutheria</taxon>
        <taxon>Euarchontoglires</taxon>
        <taxon>Glires</taxon>
        <taxon>Rodentia</taxon>
        <taxon>Sciuromorpha</taxon>
        <taxon>Sciuridae</taxon>
        <taxon>Sciurinae</taxon>
        <taxon>Sciurini</taxon>
        <taxon>Sciurus</taxon>
    </lineage>
</organism>
<dbReference type="PROSITE" id="PS50222">
    <property type="entry name" value="EF_HAND_2"/>
    <property type="match status" value="1"/>
</dbReference>